<protein>
    <submittedName>
        <fullName evidence="2">SFRICE_003268</fullName>
    </submittedName>
</protein>
<organism evidence="2">
    <name type="scientific">Spodoptera frugiperda</name>
    <name type="common">Fall armyworm</name>
    <dbReference type="NCBI Taxonomy" id="7108"/>
    <lineage>
        <taxon>Eukaryota</taxon>
        <taxon>Metazoa</taxon>
        <taxon>Ecdysozoa</taxon>
        <taxon>Arthropoda</taxon>
        <taxon>Hexapoda</taxon>
        <taxon>Insecta</taxon>
        <taxon>Pterygota</taxon>
        <taxon>Neoptera</taxon>
        <taxon>Endopterygota</taxon>
        <taxon>Lepidoptera</taxon>
        <taxon>Glossata</taxon>
        <taxon>Ditrysia</taxon>
        <taxon>Noctuoidea</taxon>
        <taxon>Noctuidae</taxon>
        <taxon>Amphipyrinae</taxon>
        <taxon>Spodoptera</taxon>
    </lineage>
</organism>
<feature type="compositionally biased region" description="Basic and acidic residues" evidence="1">
    <location>
        <begin position="59"/>
        <end position="80"/>
    </location>
</feature>
<dbReference type="EMBL" id="ODYU01002937">
    <property type="protein sequence ID" value="SOQ41064.1"/>
    <property type="molecule type" value="Genomic_DNA"/>
</dbReference>
<sequence>MRRSLGRRGNNMNSSHGPLMTDHLQDIDLELELLKRKREMIEQQQQLLVMEQQYKTSRHSYDPMRYDEPDPHGSNRDYTHMYDSGPKRNQFGRKRQPEHQWQYDGPQKKNNPKKKPQFNPNGNPGPANARNQRSNPGPLNQGSKYPYGQPAPLMDIKIKQSIGQKIANQKVIQQKKNFVATKITKSKAPPAPNKLASRSIAERKSLVAAATGAPSGDMTNMLLPNCVPSQQVSGRLELALGAIMKNVRAMIDRKPEHAVLLRTLQMQRVMKQAVRERIRNVMLGKVVGSLIDILAIYREEFPEETDLEILNLAIEAGGPVGQGTEQKPKSKFIEADDPGEFFKINMTALIESKLNDMFSKLENMVNEETPEAVNGNNPENSENPETAENAENPENPESKENGIKSETPEDTDKPEQPEAPENSDKPEESEKSENLDKPEESNQPENADNAEKADNPEKTENPDNQIDLSEKPNTEKDEGQEYKDFLNMTIQVHQVRRVLPRLLKRFTPYIIKLINVDAIYQTTKASIIMKSNEKASNLTGTKLSDVPEPVIKNESEAKEPAEQSAEGENRPMYNLPYYVKIMGRPSLPKRRTMQGFLNKFNPKSIKKHRTIHNLLFVGFSDKADFDAMVAADGTVMGRSSLSVRVCSKDNQNSTTEQNGENNDTMNDTDASMAEVKTEDKSADDINIPSDLDNQISDLLSTIRKAEENDENGTDAEMKNDGQQDENNATDAVTKKEPEQDENEILAEDENDDNEAQDEQTSDEVQAENNDGQGSDDAPKQDTEKNNGSVEKTDETKATQPEDSAQGNGENSEGTKTANSESNEPVKKMDVDDDKLGELKGAATGRSTPTRTSARLANVTPSSIRTRRASRLAQN</sequence>
<proteinExistence type="predicted"/>
<feature type="compositionally biased region" description="Basic and acidic residues" evidence="1">
    <location>
        <begin position="468"/>
        <end position="477"/>
    </location>
</feature>
<feature type="compositionally biased region" description="Basic and acidic residues" evidence="1">
    <location>
        <begin position="396"/>
        <end position="440"/>
    </location>
</feature>
<feature type="compositionally biased region" description="Acidic residues" evidence="1">
    <location>
        <begin position="738"/>
        <end position="765"/>
    </location>
</feature>
<dbReference type="AlphaFoldDB" id="A0A2H1VLD8"/>
<evidence type="ECO:0000256" key="1">
    <source>
        <dbReference type="SAM" id="MobiDB-lite"/>
    </source>
</evidence>
<reference evidence="2" key="1">
    <citation type="submission" date="2016-07" db="EMBL/GenBank/DDBJ databases">
        <authorList>
            <person name="Bretaudeau A."/>
        </authorList>
    </citation>
    <scope>NUCLEOTIDE SEQUENCE</scope>
    <source>
        <strain evidence="2">Rice</strain>
        <tissue evidence="2">Whole body</tissue>
    </source>
</reference>
<feature type="compositionally biased region" description="Basic and acidic residues" evidence="1">
    <location>
        <begin position="776"/>
        <end position="796"/>
    </location>
</feature>
<feature type="compositionally biased region" description="Polar residues" evidence="1">
    <location>
        <begin position="130"/>
        <end position="143"/>
    </location>
</feature>
<feature type="region of interest" description="Disordered" evidence="1">
    <location>
        <begin position="707"/>
        <end position="874"/>
    </location>
</feature>
<feature type="compositionally biased region" description="Basic and acidic residues" evidence="1">
    <location>
        <begin position="449"/>
        <end position="461"/>
    </location>
</feature>
<feature type="compositionally biased region" description="Basic residues" evidence="1">
    <location>
        <begin position="864"/>
        <end position="874"/>
    </location>
</feature>
<accession>A0A2H1VLD8</accession>
<feature type="compositionally biased region" description="Low complexity" evidence="1">
    <location>
        <begin position="376"/>
        <end position="395"/>
    </location>
</feature>
<feature type="region of interest" description="Disordered" evidence="1">
    <location>
        <begin position="539"/>
        <end position="569"/>
    </location>
</feature>
<feature type="compositionally biased region" description="Low complexity" evidence="1">
    <location>
        <begin position="117"/>
        <end position="129"/>
    </location>
</feature>
<evidence type="ECO:0000313" key="2">
    <source>
        <dbReference type="EMBL" id="SOQ41064.1"/>
    </source>
</evidence>
<feature type="region of interest" description="Disordered" evidence="1">
    <location>
        <begin position="368"/>
        <end position="477"/>
    </location>
</feature>
<gene>
    <name evidence="2" type="ORF">SFRICE_003268</name>
</gene>
<feature type="compositionally biased region" description="Polar residues" evidence="1">
    <location>
        <begin position="797"/>
        <end position="822"/>
    </location>
</feature>
<feature type="compositionally biased region" description="Polar residues" evidence="1">
    <location>
        <begin position="844"/>
        <end position="863"/>
    </location>
</feature>
<feature type="region of interest" description="Disordered" evidence="1">
    <location>
        <begin position="56"/>
        <end position="151"/>
    </location>
</feature>
<feature type="compositionally biased region" description="Basic and acidic residues" evidence="1">
    <location>
        <begin position="823"/>
        <end position="837"/>
    </location>
</feature>
<feature type="compositionally biased region" description="Basic and acidic residues" evidence="1">
    <location>
        <begin position="551"/>
        <end position="561"/>
    </location>
</feature>
<feature type="region of interest" description="Disordered" evidence="1">
    <location>
        <begin position="646"/>
        <end position="667"/>
    </location>
</feature>
<name>A0A2H1VLD8_SPOFR</name>
<feature type="region of interest" description="Disordered" evidence="1">
    <location>
        <begin position="1"/>
        <end position="21"/>
    </location>
</feature>